<keyword evidence="3 5" id="KW-0238">DNA-binding</keyword>
<evidence type="ECO:0000259" key="6">
    <source>
        <dbReference type="PROSITE" id="PS50110"/>
    </source>
</evidence>
<feature type="domain" description="Response regulatory" evidence="6">
    <location>
        <begin position="3"/>
        <end position="114"/>
    </location>
</feature>
<evidence type="ECO:0008006" key="10">
    <source>
        <dbReference type="Google" id="ProtNLM"/>
    </source>
</evidence>
<keyword evidence="1 4" id="KW-0597">Phosphoprotein</keyword>
<feature type="domain" description="OmpR/PhoB-type" evidence="7">
    <location>
        <begin position="123"/>
        <end position="223"/>
    </location>
</feature>
<dbReference type="EMBL" id="LUKF01000017">
    <property type="protein sequence ID" value="KYG61263.1"/>
    <property type="molecule type" value="Genomic_DNA"/>
</dbReference>
<name>A0A150WE67_BDEBC</name>
<dbReference type="Pfam" id="PF00072">
    <property type="entry name" value="Response_reg"/>
    <property type="match status" value="1"/>
</dbReference>
<dbReference type="GO" id="GO:0000156">
    <property type="term" value="F:phosphorelay response regulator activity"/>
    <property type="evidence" value="ECO:0007669"/>
    <property type="project" value="TreeGrafter"/>
</dbReference>
<comment type="caution">
    <text evidence="8">The sequence shown here is derived from an EMBL/GenBank/DDBJ whole genome shotgun (WGS) entry which is preliminary data.</text>
</comment>
<proteinExistence type="predicted"/>
<accession>A0A150WE67</accession>
<evidence type="ECO:0000256" key="2">
    <source>
        <dbReference type="ARBA" id="ARBA00023012"/>
    </source>
</evidence>
<gene>
    <name evidence="8" type="ORF">AZI85_10005</name>
</gene>
<dbReference type="PROSITE" id="PS50110">
    <property type="entry name" value="RESPONSE_REGULATORY"/>
    <property type="match status" value="1"/>
</dbReference>
<dbReference type="InterPro" id="IPR011006">
    <property type="entry name" value="CheY-like_superfamily"/>
</dbReference>
<dbReference type="SUPFAM" id="SSF52172">
    <property type="entry name" value="CheY-like"/>
    <property type="match status" value="1"/>
</dbReference>
<dbReference type="GO" id="GO:0000976">
    <property type="term" value="F:transcription cis-regulatory region binding"/>
    <property type="evidence" value="ECO:0007669"/>
    <property type="project" value="TreeGrafter"/>
</dbReference>
<evidence type="ECO:0000256" key="5">
    <source>
        <dbReference type="PROSITE-ProRule" id="PRU01091"/>
    </source>
</evidence>
<dbReference type="AlphaFoldDB" id="A0A150WE67"/>
<sequence length="225" mass="25581">MAKILLIEDNLTNQLMVKETLSTHDVTCANTLKEATVHITSPFDLVILDVQLPDGSGFDFYMHHHVQLQDIPVVILTSQSEVTDKVVGFSLGAEDYVTKPFEPLELRARIEAKLRKKTKPHDSAVLKVDSLYFDLTMQRLTCEIKGEKKPIETTSIEFKILLYLAKHKDQVITRQQLLDQVWGGSTSVVDRAIDTHMSKLRKKLEGTPWEIKSVYGSGYRFEKHG</sequence>
<organism evidence="8 9">
    <name type="scientific">Bdellovibrio bacteriovorus</name>
    <dbReference type="NCBI Taxonomy" id="959"/>
    <lineage>
        <taxon>Bacteria</taxon>
        <taxon>Pseudomonadati</taxon>
        <taxon>Bdellovibrionota</taxon>
        <taxon>Bdellovibrionia</taxon>
        <taxon>Bdellovibrionales</taxon>
        <taxon>Pseudobdellovibrionaceae</taxon>
        <taxon>Bdellovibrio</taxon>
    </lineage>
</organism>
<evidence type="ECO:0000256" key="4">
    <source>
        <dbReference type="PROSITE-ProRule" id="PRU00169"/>
    </source>
</evidence>
<dbReference type="GO" id="GO:0006355">
    <property type="term" value="P:regulation of DNA-templated transcription"/>
    <property type="evidence" value="ECO:0007669"/>
    <property type="project" value="InterPro"/>
</dbReference>
<dbReference type="InterPro" id="IPR016032">
    <property type="entry name" value="Sig_transdc_resp-reg_C-effctor"/>
</dbReference>
<dbReference type="OrthoDB" id="8544854at2"/>
<dbReference type="InterPro" id="IPR039420">
    <property type="entry name" value="WalR-like"/>
</dbReference>
<evidence type="ECO:0000313" key="8">
    <source>
        <dbReference type="EMBL" id="KYG61263.1"/>
    </source>
</evidence>
<dbReference type="Pfam" id="PF00486">
    <property type="entry name" value="Trans_reg_C"/>
    <property type="match status" value="1"/>
</dbReference>
<dbReference type="Proteomes" id="UP000075391">
    <property type="component" value="Unassembled WGS sequence"/>
</dbReference>
<evidence type="ECO:0000256" key="3">
    <source>
        <dbReference type="ARBA" id="ARBA00023125"/>
    </source>
</evidence>
<dbReference type="GO" id="GO:0032993">
    <property type="term" value="C:protein-DNA complex"/>
    <property type="evidence" value="ECO:0007669"/>
    <property type="project" value="TreeGrafter"/>
</dbReference>
<feature type="modified residue" description="4-aspartylphosphate" evidence="4">
    <location>
        <position position="49"/>
    </location>
</feature>
<feature type="DNA-binding region" description="OmpR/PhoB-type" evidence="5">
    <location>
        <begin position="123"/>
        <end position="223"/>
    </location>
</feature>
<evidence type="ECO:0000259" key="7">
    <source>
        <dbReference type="PROSITE" id="PS51755"/>
    </source>
</evidence>
<evidence type="ECO:0000313" key="9">
    <source>
        <dbReference type="Proteomes" id="UP000075391"/>
    </source>
</evidence>
<dbReference type="Gene3D" id="1.10.10.10">
    <property type="entry name" value="Winged helix-like DNA-binding domain superfamily/Winged helix DNA-binding domain"/>
    <property type="match status" value="1"/>
</dbReference>
<dbReference type="InterPro" id="IPR001867">
    <property type="entry name" value="OmpR/PhoB-type_DNA-bd"/>
</dbReference>
<reference evidence="8 9" key="1">
    <citation type="submission" date="2016-03" db="EMBL/GenBank/DDBJ databases">
        <authorList>
            <person name="Ploux O."/>
        </authorList>
    </citation>
    <scope>NUCLEOTIDE SEQUENCE [LARGE SCALE GENOMIC DNA]</scope>
    <source>
        <strain evidence="8 9">BER2</strain>
    </source>
</reference>
<dbReference type="RefSeq" id="WP_063244624.1">
    <property type="nucleotide sequence ID" value="NZ_CP168967.1"/>
</dbReference>
<dbReference type="PANTHER" id="PTHR48111">
    <property type="entry name" value="REGULATOR OF RPOS"/>
    <property type="match status" value="1"/>
</dbReference>
<dbReference type="SMART" id="SM00862">
    <property type="entry name" value="Trans_reg_C"/>
    <property type="match status" value="1"/>
</dbReference>
<dbReference type="Gene3D" id="6.10.250.690">
    <property type="match status" value="1"/>
</dbReference>
<dbReference type="GO" id="GO:0005829">
    <property type="term" value="C:cytosol"/>
    <property type="evidence" value="ECO:0007669"/>
    <property type="project" value="TreeGrafter"/>
</dbReference>
<keyword evidence="2" id="KW-0902">Two-component regulatory system</keyword>
<dbReference type="CDD" id="cd00383">
    <property type="entry name" value="trans_reg_C"/>
    <property type="match status" value="1"/>
</dbReference>
<dbReference type="InterPro" id="IPR036388">
    <property type="entry name" value="WH-like_DNA-bd_sf"/>
</dbReference>
<dbReference type="Gene3D" id="3.40.50.2300">
    <property type="match status" value="1"/>
</dbReference>
<dbReference type="PANTHER" id="PTHR48111:SF40">
    <property type="entry name" value="PHOSPHATE REGULON TRANSCRIPTIONAL REGULATORY PROTEIN PHOB"/>
    <property type="match status" value="1"/>
</dbReference>
<dbReference type="InterPro" id="IPR001789">
    <property type="entry name" value="Sig_transdc_resp-reg_receiver"/>
</dbReference>
<dbReference type="PROSITE" id="PS51755">
    <property type="entry name" value="OMPR_PHOB"/>
    <property type="match status" value="1"/>
</dbReference>
<protein>
    <recommendedName>
        <fullName evidence="10">DNA-binding response regulator</fullName>
    </recommendedName>
</protein>
<evidence type="ECO:0000256" key="1">
    <source>
        <dbReference type="ARBA" id="ARBA00022553"/>
    </source>
</evidence>
<dbReference type="SMART" id="SM00448">
    <property type="entry name" value="REC"/>
    <property type="match status" value="1"/>
</dbReference>
<dbReference type="SUPFAM" id="SSF46894">
    <property type="entry name" value="C-terminal effector domain of the bipartite response regulators"/>
    <property type="match status" value="1"/>
</dbReference>